<dbReference type="EMBL" id="JHEH01000004">
    <property type="protein sequence ID" value="KEP70950.1"/>
    <property type="molecule type" value="Genomic_DNA"/>
</dbReference>
<name>A0A074TL89_9RHOB</name>
<dbReference type="InterPro" id="IPR013324">
    <property type="entry name" value="RNA_pol_sigma_r3/r4-like"/>
</dbReference>
<organism evidence="1 2">
    <name type="scientific">Thioclava dalianensis</name>
    <dbReference type="NCBI Taxonomy" id="1185766"/>
    <lineage>
        <taxon>Bacteria</taxon>
        <taxon>Pseudomonadati</taxon>
        <taxon>Pseudomonadota</taxon>
        <taxon>Alphaproteobacteria</taxon>
        <taxon>Rhodobacterales</taxon>
        <taxon>Paracoccaceae</taxon>
        <taxon>Thioclava</taxon>
    </lineage>
</organism>
<evidence type="ECO:0000313" key="2">
    <source>
        <dbReference type="Proteomes" id="UP000027725"/>
    </source>
</evidence>
<dbReference type="SUPFAM" id="SSF88659">
    <property type="entry name" value="Sigma3 and sigma4 domains of RNA polymerase sigma factors"/>
    <property type="match status" value="1"/>
</dbReference>
<dbReference type="Proteomes" id="UP000027725">
    <property type="component" value="Unassembled WGS sequence"/>
</dbReference>
<dbReference type="RefSeq" id="WP_038063120.1">
    <property type="nucleotide sequence ID" value="NZ_FOVB01000002.1"/>
</dbReference>
<dbReference type="eggNOG" id="ENOG50318ID">
    <property type="taxonomic scope" value="Bacteria"/>
</dbReference>
<sequence>MILPATAAFASHHSLPVTSTRSARAQARSERLRDVLGPDPRATLTCLIDLGLSDAEIARYFRLSKDRVRRLTAGLRHTLREGYAVI</sequence>
<dbReference type="OrthoDB" id="7877213at2"/>
<dbReference type="AlphaFoldDB" id="A0A074TL89"/>
<proteinExistence type="predicted"/>
<gene>
    <name evidence="1" type="ORF">DL1_13160</name>
</gene>
<evidence type="ECO:0000313" key="1">
    <source>
        <dbReference type="EMBL" id="KEP70950.1"/>
    </source>
</evidence>
<reference evidence="1 2" key="1">
    <citation type="submission" date="2014-03" db="EMBL/GenBank/DDBJ databases">
        <title>The draft genome sequence of Thioclava dalianensis DLFJ1-1.</title>
        <authorList>
            <person name="Lai Q."/>
            <person name="Shao Z."/>
        </authorList>
    </citation>
    <scope>NUCLEOTIDE SEQUENCE [LARGE SCALE GENOMIC DNA]</scope>
    <source>
        <strain evidence="1 2">DLFJ1-1</strain>
    </source>
</reference>
<keyword evidence="2" id="KW-1185">Reference proteome</keyword>
<accession>A0A074TL89</accession>
<protein>
    <submittedName>
        <fullName evidence="1">Uncharacterized protein</fullName>
    </submittedName>
</protein>
<dbReference type="STRING" id="1185766.SAMN05216224_102429"/>
<comment type="caution">
    <text evidence="1">The sequence shown here is derived from an EMBL/GenBank/DDBJ whole genome shotgun (WGS) entry which is preliminary data.</text>
</comment>